<dbReference type="InterPro" id="IPR043502">
    <property type="entry name" value="DNA/RNA_pol_sf"/>
</dbReference>
<feature type="domain" description="Reverse transcriptase Ty1/copia-type" evidence="1">
    <location>
        <begin position="54"/>
        <end position="214"/>
    </location>
</feature>
<dbReference type="EMBL" id="FR824490">
    <property type="protein sequence ID" value="CCA27047.1"/>
    <property type="molecule type" value="Genomic_DNA"/>
</dbReference>
<organism evidence="2">
    <name type="scientific">Albugo laibachii Nc14</name>
    <dbReference type="NCBI Taxonomy" id="890382"/>
    <lineage>
        <taxon>Eukaryota</taxon>
        <taxon>Sar</taxon>
        <taxon>Stramenopiles</taxon>
        <taxon>Oomycota</taxon>
        <taxon>Peronosporomycetes</taxon>
        <taxon>Albuginales</taxon>
        <taxon>Albuginaceae</taxon>
        <taxon>Albugo</taxon>
    </lineage>
</organism>
<dbReference type="SUPFAM" id="SSF56672">
    <property type="entry name" value="DNA/RNA polymerases"/>
    <property type="match status" value="1"/>
</dbReference>
<name>F0WZW8_9STRA</name>
<evidence type="ECO:0000313" key="2">
    <source>
        <dbReference type="EMBL" id="CCA27047.1"/>
    </source>
</evidence>
<reference evidence="2" key="1">
    <citation type="journal article" date="2011" name="PLoS Biol.">
        <title>Gene gain and loss during evolution of obligate parasitism in the white rust pathogen of Arabidopsis thaliana.</title>
        <authorList>
            <person name="Kemen E."/>
            <person name="Gardiner A."/>
            <person name="Schultz-Larsen T."/>
            <person name="Kemen A.C."/>
            <person name="Balmuth A.L."/>
            <person name="Robert-Seilaniantz A."/>
            <person name="Bailey K."/>
            <person name="Holub E."/>
            <person name="Studholme D.J."/>
            <person name="Maclean D."/>
            <person name="Jones J.D."/>
        </authorList>
    </citation>
    <scope>NUCLEOTIDE SEQUENCE</scope>
</reference>
<dbReference type="HOGENOM" id="CLU_001650_21_5_1"/>
<dbReference type="AlphaFoldDB" id="F0WZW8"/>
<sequence length="233" mass="26594">MKKIIATKWVFAIKRNEHGDIERYKARIVALGYRHTYGIYYMETYSPVANMNSIHTAFLKGKLKEEVYVYPPKGFKTGKNQVPRLNLILYGLKQAASTCYETISEFFIGMTFTQCKTDPCIFVRGQSDSALLVTLYVDDLLIGSRCEKSIGKFADSLSEHFKLKGLGDVRFVLGIEVNYNKVERTLSFCQQASISRMIEECNQVEAKDVDNPCVKGHFIAKIKEIDSRMVNRP</sequence>
<evidence type="ECO:0000259" key="1">
    <source>
        <dbReference type="Pfam" id="PF07727"/>
    </source>
</evidence>
<proteinExistence type="predicted"/>
<reference evidence="2" key="2">
    <citation type="submission" date="2011-02" db="EMBL/GenBank/DDBJ databases">
        <authorList>
            <person name="MacLean D."/>
        </authorList>
    </citation>
    <scope>NUCLEOTIDE SEQUENCE</scope>
</reference>
<gene>
    <name evidence="2" type="primary">AlNc14C447G11709</name>
    <name evidence="2" type="ORF">ALNC14_131910</name>
</gene>
<dbReference type="InterPro" id="IPR013103">
    <property type="entry name" value="RVT_2"/>
</dbReference>
<dbReference type="Pfam" id="PF07727">
    <property type="entry name" value="RVT_2"/>
    <property type="match status" value="1"/>
</dbReference>
<accession>F0WZW8</accession>
<protein>
    <submittedName>
        <fullName evidence="2">Putative polyprotein</fullName>
    </submittedName>
</protein>